<accession>A0A084W8V8</accession>
<dbReference type="VEuPathDB" id="VectorBase:ASIS012341"/>
<dbReference type="EMBL" id="KE525319">
    <property type="protein sequence ID" value="KFB46652.1"/>
    <property type="molecule type" value="Genomic_DNA"/>
</dbReference>
<dbReference type="EnsemblMetazoa" id="ASIC014559-RA">
    <property type="protein sequence ID" value="ASIC014559-PA"/>
    <property type="gene ID" value="ASIC014559"/>
</dbReference>
<sequence>MTKVLEVTTADNITSHPHSIAITAPDRVTFVKGTCPEETKWWFNVLAAFPKSKVRSLREWPAFFCRATNPPPTPPDWQAINQHVIGWCIFLIETDRYPFSPFCFVVRVRFSHHHHHHQCKCTPSSSAAGATQTERDLPRGTGDNDPASSETKHTQVEQEGDSGKCRLNGPEKNR</sequence>
<dbReference type="AlphaFoldDB" id="A0A084W8V8"/>
<reference evidence="2 4" key="1">
    <citation type="journal article" date="2014" name="BMC Genomics">
        <title>Genome sequence of Anopheles sinensis provides insight into genetics basis of mosquito competence for malaria parasites.</title>
        <authorList>
            <person name="Zhou D."/>
            <person name="Zhang D."/>
            <person name="Ding G."/>
            <person name="Shi L."/>
            <person name="Hou Q."/>
            <person name="Ye Y."/>
            <person name="Xu Y."/>
            <person name="Zhou H."/>
            <person name="Xiong C."/>
            <person name="Li S."/>
            <person name="Yu J."/>
            <person name="Hong S."/>
            <person name="Yu X."/>
            <person name="Zou P."/>
            <person name="Chen C."/>
            <person name="Chang X."/>
            <person name="Wang W."/>
            <person name="Lv Y."/>
            <person name="Sun Y."/>
            <person name="Ma L."/>
            <person name="Shen B."/>
            <person name="Zhu C."/>
        </authorList>
    </citation>
    <scope>NUCLEOTIDE SEQUENCE [LARGE SCALE GENOMIC DNA]</scope>
</reference>
<evidence type="ECO:0000313" key="4">
    <source>
        <dbReference type="Proteomes" id="UP000030765"/>
    </source>
</evidence>
<feature type="region of interest" description="Disordered" evidence="1">
    <location>
        <begin position="119"/>
        <end position="174"/>
    </location>
</feature>
<dbReference type="EMBL" id="ATLV01021518">
    <property type="status" value="NOT_ANNOTATED_CDS"/>
    <property type="molecule type" value="Genomic_DNA"/>
</dbReference>
<dbReference type="VEuPathDB" id="VectorBase:ASIC014559"/>
<proteinExistence type="predicted"/>
<dbReference type="Proteomes" id="UP000030765">
    <property type="component" value="Unassembled WGS sequence"/>
</dbReference>
<evidence type="ECO:0000313" key="2">
    <source>
        <dbReference type="EMBL" id="KFB46652.1"/>
    </source>
</evidence>
<organism evidence="2">
    <name type="scientific">Anopheles sinensis</name>
    <name type="common">Mosquito</name>
    <dbReference type="NCBI Taxonomy" id="74873"/>
    <lineage>
        <taxon>Eukaryota</taxon>
        <taxon>Metazoa</taxon>
        <taxon>Ecdysozoa</taxon>
        <taxon>Arthropoda</taxon>
        <taxon>Hexapoda</taxon>
        <taxon>Insecta</taxon>
        <taxon>Pterygota</taxon>
        <taxon>Neoptera</taxon>
        <taxon>Endopterygota</taxon>
        <taxon>Diptera</taxon>
        <taxon>Nematocera</taxon>
        <taxon>Culicoidea</taxon>
        <taxon>Culicidae</taxon>
        <taxon>Anophelinae</taxon>
        <taxon>Anopheles</taxon>
    </lineage>
</organism>
<evidence type="ECO:0000256" key="1">
    <source>
        <dbReference type="SAM" id="MobiDB-lite"/>
    </source>
</evidence>
<dbReference type="OrthoDB" id="9942268at2759"/>
<protein>
    <submittedName>
        <fullName evidence="2">AGAP009848-PA-like protein</fullName>
    </submittedName>
</protein>
<gene>
    <name evidence="2" type="ORF">ZHAS_00014559</name>
</gene>
<dbReference type="STRING" id="74873.A0A084W8V8"/>
<name>A0A084W8V8_ANOSI</name>
<reference evidence="3" key="2">
    <citation type="submission" date="2020-05" db="UniProtKB">
        <authorList>
            <consortium name="EnsemblMetazoa"/>
        </authorList>
    </citation>
    <scope>IDENTIFICATION</scope>
</reference>
<evidence type="ECO:0000313" key="3">
    <source>
        <dbReference type="EnsemblMetazoa" id="ASIC014559-PA"/>
    </source>
</evidence>
<feature type="compositionally biased region" description="Basic and acidic residues" evidence="1">
    <location>
        <begin position="150"/>
        <end position="174"/>
    </location>
</feature>
<keyword evidence="4" id="KW-1185">Reference proteome</keyword>
<feature type="compositionally biased region" description="Polar residues" evidence="1">
    <location>
        <begin position="121"/>
        <end position="132"/>
    </location>
</feature>